<keyword evidence="1" id="KW-1133">Transmembrane helix</keyword>
<name>A0A8B9CLE8_9AVES</name>
<evidence type="ECO:0000256" key="1">
    <source>
        <dbReference type="SAM" id="Phobius"/>
    </source>
</evidence>
<evidence type="ECO:0000313" key="3">
    <source>
        <dbReference type="Proteomes" id="UP000694426"/>
    </source>
</evidence>
<protein>
    <submittedName>
        <fullName evidence="2">Uncharacterized protein</fullName>
    </submittedName>
</protein>
<proteinExistence type="predicted"/>
<sequence>VLIRCNIIYLICTGKISKGRSAGQVIPHGASVCLPFKCHFSSILFPLLSIGRKWLRLSRMSVLGFLLVATAFLAVFTEDFSLVLSECKSG</sequence>
<feature type="transmembrane region" description="Helical" evidence="1">
    <location>
        <begin position="57"/>
        <end position="76"/>
    </location>
</feature>
<keyword evidence="1" id="KW-0472">Membrane</keyword>
<dbReference type="Ensembl" id="ENSABRT00000028420.1">
    <property type="protein sequence ID" value="ENSABRP00000020175.1"/>
    <property type="gene ID" value="ENSABRG00000017218.1"/>
</dbReference>
<organism evidence="2 3">
    <name type="scientific">Anser brachyrhynchus</name>
    <name type="common">Pink-footed goose</name>
    <dbReference type="NCBI Taxonomy" id="132585"/>
    <lineage>
        <taxon>Eukaryota</taxon>
        <taxon>Metazoa</taxon>
        <taxon>Chordata</taxon>
        <taxon>Craniata</taxon>
        <taxon>Vertebrata</taxon>
        <taxon>Euteleostomi</taxon>
        <taxon>Archelosauria</taxon>
        <taxon>Archosauria</taxon>
        <taxon>Dinosauria</taxon>
        <taxon>Saurischia</taxon>
        <taxon>Theropoda</taxon>
        <taxon>Coelurosauria</taxon>
        <taxon>Aves</taxon>
        <taxon>Neognathae</taxon>
        <taxon>Galloanserae</taxon>
        <taxon>Anseriformes</taxon>
        <taxon>Anatidae</taxon>
        <taxon>Anserinae</taxon>
        <taxon>Anser</taxon>
    </lineage>
</organism>
<accession>A0A8B9CLE8</accession>
<reference evidence="2" key="2">
    <citation type="submission" date="2025-09" db="UniProtKB">
        <authorList>
            <consortium name="Ensembl"/>
        </authorList>
    </citation>
    <scope>IDENTIFICATION</scope>
</reference>
<reference evidence="2" key="1">
    <citation type="submission" date="2025-08" db="UniProtKB">
        <authorList>
            <consortium name="Ensembl"/>
        </authorList>
    </citation>
    <scope>IDENTIFICATION</scope>
</reference>
<dbReference type="AlphaFoldDB" id="A0A8B9CLE8"/>
<dbReference type="Proteomes" id="UP000694426">
    <property type="component" value="Unplaced"/>
</dbReference>
<evidence type="ECO:0000313" key="2">
    <source>
        <dbReference type="Ensembl" id="ENSABRP00000020175.1"/>
    </source>
</evidence>
<keyword evidence="1" id="KW-0812">Transmembrane</keyword>
<keyword evidence="3" id="KW-1185">Reference proteome</keyword>